<dbReference type="Proteomes" id="UP000500767">
    <property type="component" value="Chromosome"/>
</dbReference>
<keyword evidence="14" id="KW-1185">Reference proteome</keyword>
<evidence type="ECO:0000256" key="9">
    <source>
        <dbReference type="ARBA" id="ARBA00049578"/>
    </source>
</evidence>
<comment type="catalytic activity">
    <reaction evidence="8">
        <text>5,6-dihydrouracil + NAD(+) = uracil + NADH + H(+)</text>
        <dbReference type="Rhea" id="RHEA:20189"/>
        <dbReference type="ChEBI" id="CHEBI:15378"/>
        <dbReference type="ChEBI" id="CHEBI:15901"/>
        <dbReference type="ChEBI" id="CHEBI:17568"/>
        <dbReference type="ChEBI" id="CHEBI:57540"/>
        <dbReference type="ChEBI" id="CHEBI:57945"/>
        <dbReference type="EC" id="1.3.1.1"/>
    </reaction>
</comment>
<dbReference type="InterPro" id="IPR036188">
    <property type="entry name" value="FAD/NAD-bd_sf"/>
</dbReference>
<evidence type="ECO:0000256" key="10">
    <source>
        <dbReference type="ARBA" id="ARBA00049714"/>
    </source>
</evidence>
<evidence type="ECO:0000313" key="13">
    <source>
        <dbReference type="EMBL" id="QKE90730.1"/>
    </source>
</evidence>
<reference evidence="13 14" key="1">
    <citation type="journal article" date="2014" name="World J. Microbiol. Biotechnol.">
        <title>Biodiversity and physiological characteristics of Antarctic and Arctic lichens-associated bacteria.</title>
        <authorList>
            <person name="Lee Y.M."/>
            <person name="Kim E.H."/>
            <person name="Lee H.K."/>
            <person name="Hong S.G."/>
        </authorList>
    </citation>
    <scope>NUCLEOTIDE SEQUENCE [LARGE SCALE GENOMIC DNA]</scope>
    <source>
        <strain evidence="13 14">PAMC 26569</strain>
    </source>
</reference>
<dbReference type="PRINTS" id="PR00469">
    <property type="entry name" value="PNDRDTASEII"/>
</dbReference>
<dbReference type="SUPFAM" id="SSF51971">
    <property type="entry name" value="Nucleotide-binding domain"/>
    <property type="match status" value="1"/>
</dbReference>
<evidence type="ECO:0000256" key="8">
    <source>
        <dbReference type="ARBA" id="ARBA00048792"/>
    </source>
</evidence>
<dbReference type="AlphaFoldDB" id="A0A6M8HR24"/>
<evidence type="ECO:0000256" key="5">
    <source>
        <dbReference type="ARBA" id="ARBA00030119"/>
    </source>
</evidence>
<keyword evidence="3" id="KW-0288">FMN</keyword>
<evidence type="ECO:0000313" key="14">
    <source>
        <dbReference type="Proteomes" id="UP000500767"/>
    </source>
</evidence>
<comment type="function">
    <text evidence="9">Involved in pyrimidine base degradation. Catalyzes physiologically the reduction of uracil to 5,6-dihydrouracil (DHU) by using NADH as a specific cosubstrate. It also catalyzes the reverse reaction and the reduction of thymine to 5,6-dihydrothymine (DHT).</text>
</comment>
<evidence type="ECO:0000256" key="1">
    <source>
        <dbReference type="ARBA" id="ARBA00001917"/>
    </source>
</evidence>
<evidence type="ECO:0000256" key="7">
    <source>
        <dbReference type="ARBA" id="ARBA00047685"/>
    </source>
</evidence>
<protein>
    <recommendedName>
        <fullName evidence="11">dihydrouracil dehydrogenase (NAD(+))</fullName>
        <ecNumber evidence="11">1.3.1.1</ecNumber>
    </recommendedName>
    <alternativeName>
        <fullName evidence="6">Dihydrothymine dehydrogenase</fullName>
    </alternativeName>
    <alternativeName>
        <fullName evidence="5">Dihydrouracil dehydrogenase</fullName>
    </alternativeName>
</protein>
<evidence type="ECO:0000256" key="3">
    <source>
        <dbReference type="ARBA" id="ARBA00022643"/>
    </source>
</evidence>
<name>A0A6M8HR24_9PROT</name>
<comment type="cofactor">
    <cofactor evidence="1">
        <name>FMN</name>
        <dbReference type="ChEBI" id="CHEBI:58210"/>
    </cofactor>
</comment>
<dbReference type="InterPro" id="IPR028261">
    <property type="entry name" value="DPD_II"/>
</dbReference>
<comment type="subunit">
    <text evidence="10">Heterotetramer of 2 PreA and 2 PreT subunits.</text>
</comment>
<dbReference type="RefSeq" id="WP_171835682.1">
    <property type="nucleotide sequence ID" value="NZ_CP053708.1"/>
</dbReference>
<evidence type="ECO:0000256" key="2">
    <source>
        <dbReference type="ARBA" id="ARBA00022630"/>
    </source>
</evidence>
<evidence type="ECO:0000256" key="6">
    <source>
        <dbReference type="ARBA" id="ARBA00032722"/>
    </source>
</evidence>
<feature type="domain" description="4Fe-4S ferredoxin-type" evidence="12">
    <location>
        <begin position="36"/>
        <end position="69"/>
    </location>
</feature>
<dbReference type="KEGG" id="lck:HN018_12390"/>
<keyword evidence="4" id="KW-0560">Oxidoreductase</keyword>
<dbReference type="Gene3D" id="3.50.50.60">
    <property type="entry name" value="FAD/NAD(P)-binding domain"/>
    <property type="match status" value="3"/>
</dbReference>
<dbReference type="PANTHER" id="PTHR43073:SF2">
    <property type="entry name" value="DIHYDROPYRIMIDINE DEHYDROGENASE [NADP(+)]"/>
    <property type="match status" value="1"/>
</dbReference>
<keyword evidence="2" id="KW-0285">Flavoprotein</keyword>
<dbReference type="InterPro" id="IPR023753">
    <property type="entry name" value="FAD/NAD-binding_dom"/>
</dbReference>
<evidence type="ECO:0000256" key="4">
    <source>
        <dbReference type="ARBA" id="ARBA00023002"/>
    </source>
</evidence>
<dbReference type="PRINTS" id="PR00368">
    <property type="entry name" value="FADPNR"/>
</dbReference>
<dbReference type="Pfam" id="PF07992">
    <property type="entry name" value="Pyr_redox_2"/>
    <property type="match status" value="1"/>
</dbReference>
<evidence type="ECO:0000256" key="11">
    <source>
        <dbReference type="ARBA" id="ARBA00049728"/>
    </source>
</evidence>
<dbReference type="InterPro" id="IPR009051">
    <property type="entry name" value="Helical_ferredxn"/>
</dbReference>
<comment type="catalytic activity">
    <reaction evidence="7">
        <text>5,6-dihydrothymine + NAD(+) = thymine + NADH + H(+)</text>
        <dbReference type="Rhea" id="RHEA:28791"/>
        <dbReference type="ChEBI" id="CHEBI:15378"/>
        <dbReference type="ChEBI" id="CHEBI:17821"/>
        <dbReference type="ChEBI" id="CHEBI:27468"/>
        <dbReference type="ChEBI" id="CHEBI:57540"/>
        <dbReference type="ChEBI" id="CHEBI:57945"/>
        <dbReference type="EC" id="1.3.1.1"/>
    </reaction>
</comment>
<accession>A0A6M8HR24</accession>
<dbReference type="EMBL" id="CP053708">
    <property type="protein sequence ID" value="QKE90730.1"/>
    <property type="molecule type" value="Genomic_DNA"/>
</dbReference>
<dbReference type="GO" id="GO:0004159">
    <property type="term" value="F:dihydropyrimidine dehydrogenase (NAD+) activity"/>
    <property type="evidence" value="ECO:0007669"/>
    <property type="project" value="UniProtKB-EC"/>
</dbReference>
<dbReference type="PANTHER" id="PTHR43073">
    <property type="entry name" value="DIHYDROPYRIMIDINE DEHYDROGENASE [NADP(+)]"/>
    <property type="match status" value="1"/>
</dbReference>
<dbReference type="EC" id="1.3.1.1" evidence="11"/>
<dbReference type="Gene3D" id="1.10.1060.10">
    <property type="entry name" value="Alpha-helical ferredoxin"/>
    <property type="match status" value="1"/>
</dbReference>
<sequence>MVDTLVAPEARIRAGRLDATSLADNFGDAHPALSPTKARVEAERCYFCYDAPCIEACPTGIDIPSFIAKIVDGNLRGSAETILSANIFGGACARVCPTEILCEQACVRTTQENKPVTIGALQRHSTDALMQHGIHPFARSPETGRHIAVVGAGPAGISCAHRLAMLGHRVTVYEARAKGGGLNEYGVAAYKLAGDFAQDELDFILRIGGITILHDRRLGRDIDLDTLRRTHDAVFLGIGQTAVRALTLSDTPLTGVLDAVEFIAGLRQAPDKHAVPVGARVVVIGGGNTAIDAAMQAKRLGARDVTIAYRRGLEHMSATGFEQDWARTSGIRIRTWCTPKRLHGALGMVTGIEFEDTGSGPDLEAADMVLKAVGQLFDGGSLGSGTIVPDIAGGRIMVDADGRTSLPMVYAGGDCTPGPDLTVSAVQDGKLAALAIHAALVPASATIAGSF</sequence>
<dbReference type="SUPFAM" id="SSF46548">
    <property type="entry name" value="alpha-helical ferredoxin"/>
    <property type="match status" value="1"/>
</dbReference>
<gene>
    <name evidence="13" type="ORF">HN018_12390</name>
</gene>
<proteinExistence type="predicted"/>
<dbReference type="GO" id="GO:0051536">
    <property type="term" value="F:iron-sulfur cluster binding"/>
    <property type="evidence" value="ECO:0007669"/>
    <property type="project" value="InterPro"/>
</dbReference>
<dbReference type="PROSITE" id="PS51379">
    <property type="entry name" value="4FE4S_FER_2"/>
    <property type="match status" value="1"/>
</dbReference>
<dbReference type="InterPro" id="IPR017896">
    <property type="entry name" value="4Fe4S_Fe-S-bd"/>
</dbReference>
<dbReference type="Pfam" id="PF14691">
    <property type="entry name" value="Fer4_20"/>
    <property type="match status" value="1"/>
</dbReference>
<organism evidence="13 14">
    <name type="scientific">Lichenicola cladoniae</name>
    <dbReference type="NCBI Taxonomy" id="1484109"/>
    <lineage>
        <taxon>Bacteria</taxon>
        <taxon>Pseudomonadati</taxon>
        <taxon>Pseudomonadota</taxon>
        <taxon>Alphaproteobacteria</taxon>
        <taxon>Acetobacterales</taxon>
        <taxon>Acetobacteraceae</taxon>
        <taxon>Lichenicola</taxon>
    </lineage>
</organism>
<evidence type="ECO:0000259" key="12">
    <source>
        <dbReference type="PROSITE" id="PS51379"/>
    </source>
</evidence>